<accession>J9QGR4</accession>
<evidence type="ECO:0000313" key="2">
    <source>
        <dbReference type="EMBL" id="AFQ22245.1"/>
    </source>
</evidence>
<dbReference type="Proteomes" id="UP000006280">
    <property type="component" value="Segment"/>
</dbReference>
<reference evidence="2 3" key="1">
    <citation type="journal article" date="2012" name="J. Virol.">
        <title>Complete Genome Sequence of Pectobacterium carotovorum subsp. carotovorum Bacteriophage My1.</title>
        <authorList>
            <person name="Lee D.H."/>
            <person name="Lee J.H."/>
            <person name="Shin H."/>
            <person name="Ji S."/>
            <person name="Roh E."/>
            <person name="Jung K."/>
            <person name="Ryu S."/>
            <person name="Choi J."/>
            <person name="Heu S."/>
        </authorList>
    </citation>
    <scope>NUCLEOTIDE SEQUENCE [LARGE SCALE GENOMIC DNA]</scope>
</reference>
<dbReference type="EMBL" id="JX195166">
    <property type="protein sequence ID" value="AFQ22245.1"/>
    <property type="molecule type" value="Genomic_DNA"/>
</dbReference>
<gene>
    <name evidence="2" type="ORF">My1_086</name>
</gene>
<evidence type="ECO:0000256" key="1">
    <source>
        <dbReference type="SAM" id="MobiDB-lite"/>
    </source>
</evidence>
<sequence length="91" mass="10310">MPTYNAPPWIIPLRKRAVSPRRKTREPVIGEPTTRNPPPPQAREILDPEMAEREALAQLEIERKKLCTAPAFNKGAYTYIASEEQAKSIGR</sequence>
<proteinExistence type="predicted"/>
<dbReference type="KEGG" id="vg:13826788"/>
<name>J9QGR4_9CAUD</name>
<feature type="region of interest" description="Disordered" evidence="1">
    <location>
        <begin position="15"/>
        <end position="42"/>
    </location>
</feature>
<feature type="compositionally biased region" description="Basic residues" evidence="1">
    <location>
        <begin position="15"/>
        <end position="24"/>
    </location>
</feature>
<keyword evidence="3" id="KW-1185">Reference proteome</keyword>
<dbReference type="GeneID" id="13826788"/>
<organism evidence="2 3">
    <name type="scientific">Pectobacterium phage My1</name>
    <dbReference type="NCBI Taxonomy" id="1204539"/>
    <lineage>
        <taxon>Viruses</taxon>
        <taxon>Duplodnaviria</taxon>
        <taxon>Heunggongvirae</taxon>
        <taxon>Uroviricota</taxon>
        <taxon>Caudoviricetes</taxon>
        <taxon>Demerecviridae</taxon>
        <taxon>Mccorquodalevirinae</taxon>
        <taxon>Myunavirus</taxon>
        <taxon>Myunavirus My1</taxon>
    </lineage>
</organism>
<dbReference type="RefSeq" id="YP_006906338.1">
    <property type="nucleotide sequence ID" value="NC_018837.1"/>
</dbReference>
<dbReference type="OrthoDB" id="18534at10239"/>
<evidence type="ECO:0000313" key="3">
    <source>
        <dbReference type="Proteomes" id="UP000006280"/>
    </source>
</evidence>
<protein>
    <submittedName>
        <fullName evidence="2">Uncharacterized protein</fullName>
    </submittedName>
</protein>